<feature type="compositionally biased region" description="Polar residues" evidence="1">
    <location>
        <begin position="1207"/>
        <end position="1242"/>
    </location>
</feature>
<dbReference type="GeneID" id="106577596"/>
<dbReference type="InterPro" id="IPR052303">
    <property type="entry name" value="CEFIP"/>
</dbReference>
<feature type="compositionally biased region" description="Basic and acidic residues" evidence="1">
    <location>
        <begin position="645"/>
        <end position="659"/>
    </location>
</feature>
<feature type="compositionally biased region" description="Polar residues" evidence="1">
    <location>
        <begin position="552"/>
        <end position="581"/>
    </location>
</feature>
<dbReference type="Bgee" id="ENSSSAG00000063899">
    <property type="expression patterns" value="Expressed in muscle tissue and 8 other cell types or tissues"/>
</dbReference>
<feature type="region of interest" description="Disordered" evidence="1">
    <location>
        <begin position="1008"/>
        <end position="1040"/>
    </location>
</feature>
<feature type="region of interest" description="Disordered" evidence="1">
    <location>
        <begin position="1513"/>
        <end position="1572"/>
    </location>
</feature>
<feature type="region of interest" description="Disordered" evidence="1">
    <location>
        <begin position="752"/>
        <end position="776"/>
    </location>
</feature>
<feature type="compositionally biased region" description="Polar residues" evidence="1">
    <location>
        <begin position="1011"/>
        <end position="1023"/>
    </location>
</feature>
<accession>A0A1S3N749</accession>
<name>A0A1S3N749_SALSA</name>
<keyword evidence="3" id="KW-1185">Reference proteome</keyword>
<feature type="region of interest" description="Disordered" evidence="1">
    <location>
        <begin position="645"/>
        <end position="664"/>
    </location>
</feature>
<dbReference type="KEGG" id="sasa:106577596"/>
<feature type="region of interest" description="Disordered" evidence="1">
    <location>
        <begin position="1"/>
        <end position="36"/>
    </location>
</feature>
<feature type="compositionally biased region" description="Low complexity" evidence="1">
    <location>
        <begin position="456"/>
        <end position="467"/>
    </location>
</feature>
<feature type="compositionally biased region" description="Basic and acidic residues" evidence="1">
    <location>
        <begin position="1265"/>
        <end position="1277"/>
    </location>
</feature>
<evidence type="ECO:0000256" key="1">
    <source>
        <dbReference type="SAM" id="MobiDB-lite"/>
    </source>
</evidence>
<feature type="compositionally biased region" description="Basic and acidic residues" evidence="1">
    <location>
        <begin position="1175"/>
        <end position="1185"/>
    </location>
</feature>
<feature type="compositionally biased region" description="Basic and acidic residues" evidence="1">
    <location>
        <begin position="1"/>
        <end position="11"/>
    </location>
</feature>
<dbReference type="STRING" id="8030.ENSSSAP00000072189"/>
<dbReference type="RefSeq" id="XP_014011264.2">
    <property type="nucleotide sequence ID" value="XM_014155789.2"/>
</dbReference>
<organism evidence="3 4">
    <name type="scientific">Salmo salar</name>
    <name type="common">Atlantic salmon</name>
    <dbReference type="NCBI Taxonomy" id="8030"/>
    <lineage>
        <taxon>Eukaryota</taxon>
        <taxon>Metazoa</taxon>
        <taxon>Chordata</taxon>
        <taxon>Craniata</taxon>
        <taxon>Vertebrata</taxon>
        <taxon>Euteleostomi</taxon>
        <taxon>Actinopterygii</taxon>
        <taxon>Neopterygii</taxon>
        <taxon>Teleostei</taxon>
        <taxon>Protacanthopterygii</taxon>
        <taxon>Salmoniformes</taxon>
        <taxon>Salmonidae</taxon>
        <taxon>Salmoninae</taxon>
        <taxon>Salmo</taxon>
    </lineage>
</organism>
<proteinExistence type="predicted"/>
<feature type="region of interest" description="Disordered" evidence="1">
    <location>
        <begin position="1339"/>
        <end position="1364"/>
    </location>
</feature>
<sequence length="1610" mass="176162">METMDASDKNRTYPKSTVVLKKRMPDSKDTTGTQDESKYVELNYLLDIDTDDTNTVTGEGSQMAIDEGIGGSRAEKKTSGDGDLMSKVTDHINGDKLKGDINTKECAKGYLSGFLGTVCFSEVPNLNENMMDSPESPRYVGNREVTAEWTPEKDAFEDVENMPVDNEDLQYTDMLSGQSESDDDVSLVLTGDCEDCVPCSTEEDEPHYITTHEIQLSELSDHDVDNDIGQGWDDNQIYSFVDYAAFDGDGTMAGREKRVKSNQGQANSGAAVSTKLESDLGDRDKCAISDESLSKNQNNVIGQIHLSIKTTSRAINEPSNVQENENIIYHAKHAGDMSRYVFRGAGDANTENVCDSAKCFIAAPGRLHFGKKLKGKDVNDYSSGASSAVSELDDADKEVRNLTARAFKSLAYPYFDAINFSTSSESSASELGLNRWSTFVDLKYGNMNMSQGREPNTGSNKSSTSSSEIAKNKDNKGYKGLALANTKPPPNKLFALNGALSGPYNASSAAKKLELMGKFGTGHGGVITLTETLNIRCNVKSGLPGSERRSKFAQNATGSRSTDEVTSTLPSGQGNEASKQPCNAGETMEGTHKKAIFASSLLKNVISKKMQFEQERKMERGEIRESYHAPSHCLLQQEPEIAHMERERATPKESKDFRRQSPKYSEASSDLTIVCVDELGDLVDTSSCDAKDECRRQDTLTLAPETNLASTNEVGFDTKKGAFEAANNTLLRSQNSAFRSWRDGELEFQKEHINDKTPEGKPSSSNDNQGETDLYTDSGNSELTKMLHLFVPSIQQLSNEREVSKQLPTMNYSTRAAADQGEGGGMKLRANNTQYVAGPRSVVTSKSPEIKISLRSVKENKSDPFNVAKMVPSNIGCNSVNLIKAGDESRCQALAAALKGESSEKVPHFTVRDIRDHRGKLQTPIHQVRDVRKLVKSSYHFVSLDNNATAGDLNSDQKLFKQGSYRNPASLSPIVIKCQSVNTNGNGKQSGNLIEYSKPRLIEDSFDVDRSSPQQEGTKSGIHQPTWREPLGNTKQLKGDLSEGPIGLVIETRTASRRQDKTPDIGDKTKPECKMSNLGAFEKLQAAVKTMEQLYVFDRNEWKRKSEPHSILSDSHVLSLISSEEHGPEEEGVNVANAMAVPTFNMDKLIRRDSYPNSDKSLPATTALPVCETTPAKREAKEPPKTFHIPISRDVPKSLAQLGGTPMGTNNVFNVSSMGSGTPPTNNNNKASSQPHAVSQSPYCKGFSPVSPKLPVSVKISQQLRKAEERQRERQRETANSMKADMPFQFSRASAEHENYLTMPVKSHATSAKQAAASAGGGCEKTAIYTFPATGTKTQMASPPGYCGARRQEETRQSPQKRSTIVMETRAQDTPTATIYHMPMAQSMASAQPQMYCFSPTMSPQAIPQVDHYQRTQRKMLFDPSTGNYYLVDTPVQQATRRLFDPETGQYVDVPMSQQPMSPMSMSMPQMPMPMPISPLALSPGSYGPTYMIYPGFMPAMPSTPTLIPTRMQSQLSMPSEQEDSGDKGGSSLPDYMDMESPYYMATGSGKSPLAGGSSMGHVQQQGRPGVQGFSNGKQPVISITSQQGPRIIAPPSFDGTTMSFVVEHR</sequence>
<reference evidence="4" key="1">
    <citation type="submission" date="2025-08" db="UniProtKB">
        <authorList>
            <consortium name="RefSeq"/>
        </authorList>
    </citation>
    <scope>IDENTIFICATION</scope>
</reference>
<feature type="domain" description="DUF4585" evidence="2">
    <location>
        <begin position="1413"/>
        <end position="1487"/>
    </location>
</feature>
<feature type="region of interest" description="Disordered" evidence="1">
    <location>
        <begin position="1261"/>
        <end position="1282"/>
    </location>
</feature>
<feature type="region of interest" description="Disordered" evidence="1">
    <location>
        <begin position="1173"/>
        <end position="1246"/>
    </location>
</feature>
<protein>
    <submittedName>
        <fullName evidence="4">Uncharacterized protein C4orf54 homolog isoform X1</fullName>
    </submittedName>
</protein>
<dbReference type="PANTHER" id="PTHR33775">
    <property type="entry name" value="CARDIAC-ENRICHED FHL2-INTERACTING PROTEIN-RELATED"/>
    <property type="match status" value="1"/>
</dbReference>
<dbReference type="PaxDb" id="8030-ENSSSAP00000072189"/>
<gene>
    <name evidence="4" type="primary">cssa18h4orf54</name>
</gene>
<feature type="region of interest" description="Disordered" evidence="1">
    <location>
        <begin position="541"/>
        <end position="587"/>
    </location>
</feature>
<dbReference type="PANTHER" id="PTHR33775:SF4">
    <property type="entry name" value="CHROMOSOME 4 OPEN READING FRAME 54"/>
    <property type="match status" value="1"/>
</dbReference>
<dbReference type="Pfam" id="PF15232">
    <property type="entry name" value="DUF4585"/>
    <property type="match status" value="1"/>
</dbReference>
<dbReference type="InterPro" id="IPR027838">
    <property type="entry name" value="DUF4585"/>
</dbReference>
<feature type="compositionally biased region" description="Polar residues" evidence="1">
    <location>
        <begin position="762"/>
        <end position="776"/>
    </location>
</feature>
<feature type="region of interest" description="Disordered" evidence="1">
    <location>
        <begin position="447"/>
        <end position="472"/>
    </location>
</feature>
<feature type="compositionally biased region" description="Polar residues" evidence="1">
    <location>
        <begin position="1561"/>
        <end position="1572"/>
    </location>
</feature>
<feature type="compositionally biased region" description="Basic and acidic residues" evidence="1">
    <location>
        <begin position="23"/>
        <end position="36"/>
    </location>
</feature>
<evidence type="ECO:0000313" key="3">
    <source>
        <dbReference type="Proteomes" id="UP001652741"/>
    </source>
</evidence>
<dbReference type="Proteomes" id="UP001652741">
    <property type="component" value="Chromosome ssa18"/>
</dbReference>
<evidence type="ECO:0000259" key="2">
    <source>
        <dbReference type="Pfam" id="PF15232"/>
    </source>
</evidence>
<evidence type="ECO:0000313" key="4">
    <source>
        <dbReference type="RefSeq" id="XP_014011264.2"/>
    </source>
</evidence>